<dbReference type="EMBL" id="MFKV01000014">
    <property type="protein sequence ID" value="OGG50463.1"/>
    <property type="molecule type" value="Genomic_DNA"/>
</dbReference>
<feature type="compositionally biased region" description="Low complexity" evidence="1">
    <location>
        <begin position="99"/>
        <end position="131"/>
    </location>
</feature>
<gene>
    <name evidence="3" type="ORF">A2763_01670</name>
</gene>
<dbReference type="STRING" id="1798482.A2763_01670"/>
<comment type="caution">
    <text evidence="3">The sequence shown here is derived from an EMBL/GenBank/DDBJ whole genome shotgun (WGS) entry which is preliminary data.</text>
</comment>
<feature type="chain" id="PRO_5009523450" evidence="2">
    <location>
        <begin position="28"/>
        <end position="234"/>
    </location>
</feature>
<accession>A0A1F6CMK8</accession>
<dbReference type="Proteomes" id="UP000178370">
    <property type="component" value="Unassembled WGS sequence"/>
</dbReference>
<feature type="compositionally biased region" description="Low complexity" evidence="1">
    <location>
        <begin position="71"/>
        <end position="82"/>
    </location>
</feature>
<feature type="compositionally biased region" description="Basic and acidic residues" evidence="1">
    <location>
        <begin position="83"/>
        <end position="94"/>
    </location>
</feature>
<name>A0A1F6CMK8_9BACT</name>
<evidence type="ECO:0000313" key="3">
    <source>
        <dbReference type="EMBL" id="OGG50463.1"/>
    </source>
</evidence>
<protein>
    <submittedName>
        <fullName evidence="3">Uncharacterized protein</fullName>
    </submittedName>
</protein>
<evidence type="ECO:0000313" key="4">
    <source>
        <dbReference type="Proteomes" id="UP000178370"/>
    </source>
</evidence>
<reference evidence="3 4" key="1">
    <citation type="journal article" date="2016" name="Nat. Commun.">
        <title>Thousands of microbial genomes shed light on interconnected biogeochemical processes in an aquifer system.</title>
        <authorList>
            <person name="Anantharaman K."/>
            <person name="Brown C.T."/>
            <person name="Hug L.A."/>
            <person name="Sharon I."/>
            <person name="Castelle C.J."/>
            <person name="Probst A.J."/>
            <person name="Thomas B.C."/>
            <person name="Singh A."/>
            <person name="Wilkins M.J."/>
            <person name="Karaoz U."/>
            <person name="Brodie E.L."/>
            <person name="Williams K.H."/>
            <person name="Hubbard S.S."/>
            <person name="Banfield J.F."/>
        </authorList>
    </citation>
    <scope>NUCLEOTIDE SEQUENCE [LARGE SCALE GENOMIC DNA]</scope>
</reference>
<dbReference type="AlphaFoldDB" id="A0A1F6CMK8"/>
<organism evidence="3 4">
    <name type="scientific">Candidatus Kaiserbacteria bacterium RIFCSPHIGHO2_01_FULL_54_36</name>
    <dbReference type="NCBI Taxonomy" id="1798482"/>
    <lineage>
        <taxon>Bacteria</taxon>
        <taxon>Candidatus Kaiseribacteriota</taxon>
    </lineage>
</organism>
<feature type="signal peptide" evidence="2">
    <location>
        <begin position="1"/>
        <end position="27"/>
    </location>
</feature>
<feature type="region of interest" description="Disordered" evidence="1">
    <location>
        <begin position="71"/>
        <end position="131"/>
    </location>
</feature>
<proteinExistence type="predicted"/>
<sequence>MTNVMNKQVIVALAGLVLLAVAMTALAQEATTTAEVSTTTPQGVVAEATSTATTIEDSTADTGSVLGASTTVATSTEAVADTSSRDTTPRDERPTIALPEEAASPVPAAESAAAATSPPAATTTPASPITTSTTVEDISALQESYYQKSGKYLQILPGNQLPEYESGTVAEKLGANVPADVRVDVYAGPQGKGYQITYEEEGTIYIVGFGPEAEHRTYSYPAPTPSATSTAATI</sequence>
<evidence type="ECO:0000256" key="1">
    <source>
        <dbReference type="SAM" id="MobiDB-lite"/>
    </source>
</evidence>
<evidence type="ECO:0000256" key="2">
    <source>
        <dbReference type="SAM" id="SignalP"/>
    </source>
</evidence>
<keyword evidence="2" id="KW-0732">Signal</keyword>